<reference evidence="2 3" key="1">
    <citation type="submission" date="2019-06" db="EMBL/GenBank/DDBJ databases">
        <title>Whole genome shotgun sequence of Brevibacillus parabrevis NBRC 12334.</title>
        <authorList>
            <person name="Hosoyama A."/>
            <person name="Uohara A."/>
            <person name="Ohji S."/>
            <person name="Ichikawa N."/>
        </authorList>
    </citation>
    <scope>NUCLEOTIDE SEQUENCE [LARGE SCALE GENOMIC DNA]</scope>
    <source>
        <strain evidence="2 3">NBRC 12334</strain>
    </source>
</reference>
<gene>
    <name evidence="2" type="ORF">BPA01_10670</name>
</gene>
<comment type="caution">
    <text evidence="2">The sequence shown here is derived from an EMBL/GenBank/DDBJ whole genome shotgun (WGS) entry which is preliminary data.</text>
</comment>
<evidence type="ECO:0000313" key="2">
    <source>
        <dbReference type="EMBL" id="GEB31487.1"/>
    </source>
</evidence>
<keyword evidence="3" id="KW-1185">Reference proteome</keyword>
<evidence type="ECO:0000259" key="1">
    <source>
        <dbReference type="Pfam" id="PF01636"/>
    </source>
</evidence>
<feature type="domain" description="Aminoglycoside phosphotransferase" evidence="1">
    <location>
        <begin position="34"/>
        <end position="264"/>
    </location>
</feature>
<dbReference type="SUPFAM" id="SSF56112">
    <property type="entry name" value="Protein kinase-like (PK-like)"/>
    <property type="match status" value="1"/>
</dbReference>
<dbReference type="RefSeq" id="WP_122965739.1">
    <property type="nucleotide sequence ID" value="NZ_BJMH01000004.1"/>
</dbReference>
<dbReference type="InterPro" id="IPR047175">
    <property type="entry name" value="CotS-like"/>
</dbReference>
<dbReference type="Gene3D" id="3.30.200.20">
    <property type="entry name" value="Phosphorylase Kinase, domain 1"/>
    <property type="match status" value="1"/>
</dbReference>
<dbReference type="EMBL" id="BJMH01000004">
    <property type="protein sequence ID" value="GEB31487.1"/>
    <property type="molecule type" value="Genomic_DNA"/>
</dbReference>
<accession>A0A4Y3PDM8</accession>
<dbReference type="InterPro" id="IPR002575">
    <property type="entry name" value="Aminoglycoside_PTrfase"/>
</dbReference>
<dbReference type="AlphaFoldDB" id="A0A4Y3PDM8"/>
<evidence type="ECO:0000313" key="3">
    <source>
        <dbReference type="Proteomes" id="UP000316882"/>
    </source>
</evidence>
<dbReference type="GO" id="GO:0042601">
    <property type="term" value="C:endospore-forming forespore"/>
    <property type="evidence" value="ECO:0007669"/>
    <property type="project" value="TreeGrafter"/>
</dbReference>
<dbReference type="Pfam" id="PF01636">
    <property type="entry name" value="APH"/>
    <property type="match status" value="1"/>
</dbReference>
<dbReference type="PANTHER" id="PTHR39179">
    <property type="entry name" value="SPORE COAT PROTEIN I"/>
    <property type="match status" value="1"/>
</dbReference>
<dbReference type="PANTHER" id="PTHR39179:SF1">
    <property type="entry name" value="SPORE COAT PROTEIN I"/>
    <property type="match status" value="1"/>
</dbReference>
<dbReference type="Gene3D" id="3.90.1200.10">
    <property type="match status" value="1"/>
</dbReference>
<dbReference type="STRING" id="54914.AV540_09670"/>
<organism evidence="2 3">
    <name type="scientific">Brevibacillus parabrevis</name>
    <dbReference type="NCBI Taxonomy" id="54914"/>
    <lineage>
        <taxon>Bacteria</taxon>
        <taxon>Bacillati</taxon>
        <taxon>Bacillota</taxon>
        <taxon>Bacilli</taxon>
        <taxon>Bacillales</taxon>
        <taxon>Paenibacillaceae</taxon>
        <taxon>Brevibacillus</taxon>
    </lineage>
</organism>
<dbReference type="InterPro" id="IPR011009">
    <property type="entry name" value="Kinase-like_dom_sf"/>
</dbReference>
<dbReference type="Proteomes" id="UP000316882">
    <property type="component" value="Unassembled WGS sequence"/>
</dbReference>
<protein>
    <recommendedName>
        <fullName evidence="1">Aminoglycoside phosphotransferase domain-containing protein</fullName>
    </recommendedName>
</protein>
<sequence>MDDLIGKIEQKYALKVLQQETLRETPKSLVVFLDTSIGKFIGKISYLPKERQHFILNAEAHLRKKGILIPGIQRTKSNQRSIVYKDNLFVLHQWFSWPKIAYSSPKKLEQVGAALGRFHLQSLGFTSKHGELYNGAKKWSEEYKADLAALEKWEQRHMSKKNPKSTTIVEYLPYFRQAGLAAREQLKSSAYFSSWKKLALRKHFLCHGDFNNGNLLTRNQQIAIIDWEDVRYDFPSKDISRVLSLAMRKAGSWNEPLFTSLLRAYLQENPLSAEQLHLLFVDLTFPHIMERFLRMKQYEEMEVAEIQKFCTREAIKTAYMLDELKALA</sequence>
<name>A0A4Y3PDM8_BREPA</name>
<proteinExistence type="predicted"/>